<evidence type="ECO:0000256" key="2">
    <source>
        <dbReference type="SAM" id="Phobius"/>
    </source>
</evidence>
<dbReference type="Proteomes" id="UP000188235">
    <property type="component" value="Chromosome"/>
</dbReference>
<feature type="domain" description="SH3b" evidence="3">
    <location>
        <begin position="166"/>
        <end position="229"/>
    </location>
</feature>
<dbReference type="InterPro" id="IPR058593">
    <property type="entry name" value="ARB_07466-like_C"/>
</dbReference>
<feature type="compositionally biased region" description="Low complexity" evidence="1">
    <location>
        <begin position="103"/>
        <end position="148"/>
    </location>
</feature>
<accession>A0A1Q2CYP5</accession>
<feature type="region of interest" description="Disordered" evidence="1">
    <location>
        <begin position="224"/>
        <end position="270"/>
    </location>
</feature>
<dbReference type="Gene3D" id="2.30.30.40">
    <property type="entry name" value="SH3 Domains"/>
    <property type="match status" value="1"/>
</dbReference>
<dbReference type="Pfam" id="PF26571">
    <property type="entry name" value="VldE"/>
    <property type="match status" value="1"/>
</dbReference>
<protein>
    <recommendedName>
        <fullName evidence="3">SH3b domain-containing protein</fullName>
    </recommendedName>
</protein>
<proteinExistence type="predicted"/>
<feature type="compositionally biased region" description="Polar residues" evidence="1">
    <location>
        <begin position="167"/>
        <end position="178"/>
    </location>
</feature>
<evidence type="ECO:0000259" key="3">
    <source>
        <dbReference type="SMART" id="SM00287"/>
    </source>
</evidence>
<organism evidence="4 5">
    <name type="scientific">Tessaracoccus flavescens</name>
    <dbReference type="NCBI Taxonomy" id="399497"/>
    <lineage>
        <taxon>Bacteria</taxon>
        <taxon>Bacillati</taxon>
        <taxon>Actinomycetota</taxon>
        <taxon>Actinomycetes</taxon>
        <taxon>Propionibacteriales</taxon>
        <taxon>Propionibacteriaceae</taxon>
        <taxon>Tessaracoccus</taxon>
    </lineage>
</organism>
<keyword evidence="2" id="KW-0812">Transmembrane</keyword>
<feature type="transmembrane region" description="Helical" evidence="2">
    <location>
        <begin position="44"/>
        <end position="64"/>
    </location>
</feature>
<name>A0A1Q2CYP5_9ACTN</name>
<keyword evidence="2" id="KW-0472">Membrane</keyword>
<dbReference type="InterPro" id="IPR003646">
    <property type="entry name" value="SH3-like_bac-type"/>
</dbReference>
<sequence>MMAEARRAAQVDAETGEQVAELGTVAPARRATGGVVAPKTALRFVLAPLAIVSVVGLAAGLMFLPPSDAASDHTDPSGFSTAALGTSRDLARPKLSPSPSPSASPSAKASPSVSPSAVASTPAATPATATPTPTPSPAAAAPAVEATPTPTPTPTPTVDYDELGDSAGTQYATGTVNVRTGPGRDFDTLTTLSEDDDVAVTDREIEGWRQVIIRKESGWVRATFLTKEEPAEPATTSRSSRSTGTSSSDSSASSDDSSDSGFSSASCPKAGNLESNVTARTAKVLRAVCAKFDGVSSYGGYRPGSGSYHGSGRAIDVMVSGEYGWEIARWARANASELGIIEVIYQQKIWTTQRSGDGWRSMSDRGSTSANHYDHVHLSIGG</sequence>
<dbReference type="SMART" id="SM00287">
    <property type="entry name" value="SH3b"/>
    <property type="match status" value="1"/>
</dbReference>
<keyword evidence="5" id="KW-1185">Reference proteome</keyword>
<gene>
    <name evidence="4" type="ORF">BW733_10175</name>
</gene>
<feature type="region of interest" description="Disordered" evidence="1">
    <location>
        <begin position="69"/>
        <end position="183"/>
    </location>
</feature>
<dbReference type="KEGG" id="tfa:BW733_10175"/>
<reference evidence="4 5" key="1">
    <citation type="journal article" date="2008" name="Int. J. Syst. Evol. Microbiol.">
        <title>Tessaracoccus flavescens sp. nov., isolated from marine sediment.</title>
        <authorList>
            <person name="Lee D.W."/>
            <person name="Lee S.D."/>
        </authorList>
    </citation>
    <scope>NUCLEOTIDE SEQUENCE [LARGE SCALE GENOMIC DNA]</scope>
    <source>
        <strain evidence="4 5">SST-39T</strain>
    </source>
</reference>
<feature type="compositionally biased region" description="Low complexity" evidence="1">
    <location>
        <begin position="235"/>
        <end position="266"/>
    </location>
</feature>
<dbReference type="EMBL" id="CP019607">
    <property type="protein sequence ID" value="AQP51141.1"/>
    <property type="molecule type" value="Genomic_DNA"/>
</dbReference>
<dbReference type="STRING" id="399497.BW733_10175"/>
<keyword evidence="2" id="KW-1133">Transmembrane helix</keyword>
<evidence type="ECO:0000313" key="5">
    <source>
        <dbReference type="Proteomes" id="UP000188235"/>
    </source>
</evidence>
<evidence type="ECO:0000256" key="1">
    <source>
        <dbReference type="SAM" id="MobiDB-lite"/>
    </source>
</evidence>
<dbReference type="AlphaFoldDB" id="A0A1Q2CYP5"/>
<evidence type="ECO:0000313" key="4">
    <source>
        <dbReference type="EMBL" id="AQP51141.1"/>
    </source>
</evidence>